<evidence type="ECO:0000313" key="2">
    <source>
        <dbReference type="Proteomes" id="UP001273589"/>
    </source>
</evidence>
<dbReference type="AlphaFoldDB" id="A0AAJ2PJW9"/>
<sequence length="101" mass="10724">MIPNGVRLTSYGGQAADLPADVFARQLQAIAAERLKVPVAKVYHGLEQVPEAQANVESGTTPGKHVVVPGGLRPGLLRNVVRPGLHGVQEAPVPTQFTKRE</sequence>
<comment type="caution">
    <text evidence="1">The sequence shown here is derived from an EMBL/GenBank/DDBJ whole genome shotgun (WGS) entry which is preliminary data.</text>
</comment>
<protein>
    <submittedName>
        <fullName evidence="1">Zinc-binding dehydrogenase</fullName>
    </submittedName>
</protein>
<proteinExistence type="predicted"/>
<dbReference type="EMBL" id="JARAWN010000003">
    <property type="protein sequence ID" value="MDX3128417.1"/>
    <property type="molecule type" value="Genomic_DNA"/>
</dbReference>
<accession>A0AAJ2PJW9</accession>
<name>A0AAJ2PJW9_9ACTN</name>
<reference evidence="1" key="1">
    <citation type="journal article" date="2023" name="Microb. Genom.">
        <title>Mesoterricola silvestris gen. nov., sp. nov., Mesoterricola sediminis sp. nov., Geothrix oryzae sp. nov., Geothrix edaphica sp. nov., Geothrix rubra sp. nov., and Geothrix limicola sp. nov., six novel members of Acidobacteriota isolated from soils.</title>
        <authorList>
            <person name="Weisberg A.J."/>
            <person name="Pearce E."/>
            <person name="Kramer C.G."/>
            <person name="Chang J.H."/>
            <person name="Clarke C.R."/>
        </authorList>
    </citation>
    <scope>NUCLEOTIDE SEQUENCE</scope>
    <source>
        <strain evidence="1">ND06-05F</strain>
    </source>
</reference>
<organism evidence="1 2">
    <name type="scientific">Streptomyces europaeiscabiei</name>
    <dbReference type="NCBI Taxonomy" id="146819"/>
    <lineage>
        <taxon>Bacteria</taxon>
        <taxon>Bacillati</taxon>
        <taxon>Actinomycetota</taxon>
        <taxon>Actinomycetes</taxon>
        <taxon>Kitasatosporales</taxon>
        <taxon>Streptomycetaceae</taxon>
        <taxon>Streptomyces</taxon>
    </lineage>
</organism>
<evidence type="ECO:0000313" key="1">
    <source>
        <dbReference type="EMBL" id="MDX3128417.1"/>
    </source>
</evidence>
<gene>
    <name evidence="1" type="ORF">PV367_01035</name>
</gene>
<dbReference type="Proteomes" id="UP001273589">
    <property type="component" value="Unassembled WGS sequence"/>
</dbReference>
<dbReference type="Pfam" id="PF13602">
    <property type="entry name" value="ADH_zinc_N_2"/>
    <property type="match status" value="1"/>
</dbReference>